<sequence length="130" mass="14966">MDNLSLLSTLRELECELHQPKCRRDRERLAQLLASDFREFGRSGASYTRDRMLMSLPSDPEPPQIYAQDFAVNQLSDSIALLTYRSAHVNPSGKLFRHTNRSSIWRLESSGWRMVFHQGTPTDPFDQPAV</sequence>
<protein>
    <submittedName>
        <fullName evidence="2">DUF4440 domain-containing protein</fullName>
    </submittedName>
</protein>
<accession>A0A8S9T013</accession>
<reference evidence="2" key="2">
    <citation type="submission" date="2019-11" db="EMBL/GenBank/DDBJ databases">
        <title>Improved Assembly of Tolypothrix boutellei genome.</title>
        <authorList>
            <person name="Sarangi A.N."/>
            <person name="Mukherjee M."/>
            <person name="Ghosh S."/>
            <person name="Singh D."/>
            <person name="Das A."/>
            <person name="Kant S."/>
            <person name="Prusty A."/>
            <person name="Tripathy S."/>
        </authorList>
    </citation>
    <scope>NUCLEOTIDE SEQUENCE</scope>
    <source>
        <strain evidence="2">VB521301</strain>
    </source>
</reference>
<reference evidence="2" key="1">
    <citation type="journal article" date="2015" name="Genome Announc.">
        <title>Draft Genome Sequence of Tolypothrix boutellei Strain VB521301.</title>
        <authorList>
            <person name="Chandrababunaidu M.M."/>
            <person name="Singh D."/>
            <person name="Sen D."/>
            <person name="Bhan S."/>
            <person name="Das S."/>
            <person name="Gupta A."/>
            <person name="Adhikary S.P."/>
            <person name="Tripathy S."/>
        </authorList>
    </citation>
    <scope>NUCLEOTIDE SEQUENCE</scope>
    <source>
        <strain evidence="2">VB521301</strain>
    </source>
</reference>
<evidence type="ECO:0000313" key="3">
    <source>
        <dbReference type="Proteomes" id="UP000029738"/>
    </source>
</evidence>
<gene>
    <name evidence="2" type="ORF">DA73_0400008120</name>
</gene>
<feature type="domain" description="DUF4440" evidence="1">
    <location>
        <begin position="10"/>
        <end position="114"/>
    </location>
</feature>
<dbReference type="Proteomes" id="UP000029738">
    <property type="component" value="Unassembled WGS sequence"/>
</dbReference>
<dbReference type="EMBL" id="JHEG04000001">
    <property type="protein sequence ID" value="KAF3885426.1"/>
    <property type="molecule type" value="Genomic_DNA"/>
</dbReference>
<dbReference type="InterPro" id="IPR032710">
    <property type="entry name" value="NTF2-like_dom_sf"/>
</dbReference>
<organism evidence="2 3">
    <name type="scientific">Tolypothrix bouteillei VB521301</name>
    <dbReference type="NCBI Taxonomy" id="1479485"/>
    <lineage>
        <taxon>Bacteria</taxon>
        <taxon>Bacillati</taxon>
        <taxon>Cyanobacteriota</taxon>
        <taxon>Cyanophyceae</taxon>
        <taxon>Nostocales</taxon>
        <taxon>Tolypothrichaceae</taxon>
        <taxon>Tolypothrix</taxon>
    </lineage>
</organism>
<keyword evidence="3" id="KW-1185">Reference proteome</keyword>
<dbReference type="Pfam" id="PF14534">
    <property type="entry name" value="DUF4440"/>
    <property type="match status" value="1"/>
</dbReference>
<dbReference type="AlphaFoldDB" id="A0A8S9T013"/>
<comment type="caution">
    <text evidence="2">The sequence shown here is derived from an EMBL/GenBank/DDBJ whole genome shotgun (WGS) entry which is preliminary data.</text>
</comment>
<evidence type="ECO:0000259" key="1">
    <source>
        <dbReference type="Pfam" id="PF14534"/>
    </source>
</evidence>
<proteinExistence type="predicted"/>
<dbReference type="RefSeq" id="WP_038084158.1">
    <property type="nucleotide sequence ID" value="NZ_JHEG04000001.1"/>
</dbReference>
<dbReference type="OrthoDB" id="121974at2"/>
<dbReference type="Gene3D" id="3.10.450.50">
    <property type="match status" value="1"/>
</dbReference>
<name>A0A8S9T013_9CYAN</name>
<evidence type="ECO:0000313" key="2">
    <source>
        <dbReference type="EMBL" id="KAF3885426.1"/>
    </source>
</evidence>
<dbReference type="SUPFAM" id="SSF54427">
    <property type="entry name" value="NTF2-like"/>
    <property type="match status" value="1"/>
</dbReference>
<dbReference type="InterPro" id="IPR027843">
    <property type="entry name" value="DUF4440"/>
</dbReference>